<keyword evidence="1" id="KW-0560">Oxidoreductase</keyword>
<protein>
    <submittedName>
        <fullName evidence="4">NAD(P)H-dependent oxidoreductase</fullName>
    </submittedName>
</protein>
<evidence type="ECO:0000313" key="5">
    <source>
        <dbReference type="Proteomes" id="UP000529637"/>
    </source>
</evidence>
<comment type="caution">
    <text evidence="4">The sequence shown here is derived from an EMBL/GenBank/DDBJ whole genome shotgun (WGS) entry which is preliminary data.</text>
</comment>
<gene>
    <name evidence="4" type="ORF">HQN59_13995</name>
</gene>
<feature type="region of interest" description="Disordered" evidence="2">
    <location>
        <begin position="1"/>
        <end position="21"/>
    </location>
</feature>
<dbReference type="InterPro" id="IPR046980">
    <property type="entry name" value="KefG/KefF"/>
</dbReference>
<dbReference type="AlphaFoldDB" id="A0A7Y6TX96"/>
<dbReference type="PANTHER" id="PTHR47307:SF2">
    <property type="entry name" value="GLUTATHIONE-REGULATED POTASSIUM-EFFLUX SYSTEM ANCILLARY PROTEIN KEFF"/>
    <property type="match status" value="1"/>
</dbReference>
<dbReference type="EMBL" id="JABWMJ010000006">
    <property type="protein sequence ID" value="NUZ06872.1"/>
    <property type="molecule type" value="Genomic_DNA"/>
</dbReference>
<evidence type="ECO:0000313" key="4">
    <source>
        <dbReference type="EMBL" id="NUZ06872.1"/>
    </source>
</evidence>
<dbReference type="PANTHER" id="PTHR47307">
    <property type="entry name" value="GLUTATHIONE-REGULATED POTASSIUM-EFFLUX SYSTEM ANCILLARY PROTEIN KEFG"/>
    <property type="match status" value="1"/>
</dbReference>
<dbReference type="GO" id="GO:0009055">
    <property type="term" value="F:electron transfer activity"/>
    <property type="evidence" value="ECO:0007669"/>
    <property type="project" value="TreeGrafter"/>
</dbReference>
<dbReference type="SUPFAM" id="SSF52218">
    <property type="entry name" value="Flavoproteins"/>
    <property type="match status" value="1"/>
</dbReference>
<dbReference type="InterPro" id="IPR029039">
    <property type="entry name" value="Flavoprotein-like_sf"/>
</dbReference>
<accession>A0A7Y6TX96</accession>
<dbReference type="Gene3D" id="3.40.50.360">
    <property type="match status" value="1"/>
</dbReference>
<dbReference type="RefSeq" id="WP_176069723.1">
    <property type="nucleotide sequence ID" value="NZ_JABWMJ010000006.1"/>
</dbReference>
<evidence type="ECO:0000256" key="1">
    <source>
        <dbReference type="ARBA" id="ARBA00023002"/>
    </source>
</evidence>
<reference evidence="4 5" key="1">
    <citation type="submission" date="2020-06" db="EMBL/GenBank/DDBJ databases">
        <title>Schlegella sp. ID0723 isolated from air conditioner.</title>
        <authorList>
            <person name="Kim D.Y."/>
            <person name="Kim D.-U."/>
        </authorList>
    </citation>
    <scope>NUCLEOTIDE SEQUENCE [LARGE SCALE GENOMIC DNA]</scope>
    <source>
        <strain evidence="4 5">ID0723</strain>
    </source>
</reference>
<dbReference type="GO" id="GO:0010181">
    <property type="term" value="F:FMN binding"/>
    <property type="evidence" value="ECO:0007669"/>
    <property type="project" value="TreeGrafter"/>
</dbReference>
<dbReference type="Pfam" id="PF02525">
    <property type="entry name" value="Flavodoxin_2"/>
    <property type="match status" value="1"/>
</dbReference>
<dbReference type="Proteomes" id="UP000529637">
    <property type="component" value="Unassembled WGS sequence"/>
</dbReference>
<feature type="domain" description="Flavodoxin-like fold" evidence="3">
    <location>
        <begin position="26"/>
        <end position="196"/>
    </location>
</feature>
<keyword evidence="5" id="KW-1185">Reference proteome</keyword>
<sequence length="231" mass="25066">MPVADPKPAATGLASAPEGAPTRGPRIVVLAAHPRLDQSRVNRQLMRAARGAGADGSVAVRDLYALYPDYLIDVNAEQAALESARLVVWLHPMQWYGMPPLLKLWLDEVLTLGWAYGQGGDALQGKDVWLVASTGGAESSYHPRGYNRYFFDAFLPPYEQSAVLCGMRFLPPLVLHGAHQASDATIAAHAATFADRLERYPDWDELQGLEACPACEVPPSERPHVNLADAA</sequence>
<dbReference type="GO" id="GO:0003955">
    <property type="term" value="F:NAD(P)H dehydrogenase (quinone) activity"/>
    <property type="evidence" value="ECO:0007669"/>
    <property type="project" value="TreeGrafter"/>
</dbReference>
<organism evidence="4 5">
    <name type="scientific">Piscinibacter koreensis</name>
    <dbReference type="NCBI Taxonomy" id="2742824"/>
    <lineage>
        <taxon>Bacteria</taxon>
        <taxon>Pseudomonadati</taxon>
        <taxon>Pseudomonadota</taxon>
        <taxon>Betaproteobacteria</taxon>
        <taxon>Burkholderiales</taxon>
        <taxon>Sphaerotilaceae</taxon>
        <taxon>Piscinibacter</taxon>
    </lineage>
</organism>
<name>A0A7Y6TX96_9BURK</name>
<evidence type="ECO:0000259" key="3">
    <source>
        <dbReference type="Pfam" id="PF02525"/>
    </source>
</evidence>
<dbReference type="InterPro" id="IPR003680">
    <property type="entry name" value="Flavodoxin_fold"/>
</dbReference>
<evidence type="ECO:0000256" key="2">
    <source>
        <dbReference type="SAM" id="MobiDB-lite"/>
    </source>
</evidence>
<proteinExistence type="predicted"/>